<proteinExistence type="predicted"/>
<dbReference type="EMBL" id="CP019605">
    <property type="protein sequence ID" value="AQP44064.1"/>
    <property type="molecule type" value="Genomic_DNA"/>
</dbReference>
<sequence length="315" mass="33449">MDKDRKLPALGAGLPLVVHRLHKRAVALTPDRAIKILRPGRAPRVAAASTAVAVACAAAGFGAAEVLSSTDDVVEFSLLPGTTLYDLGRAGAQGESSDGLGSPFPSTSSLVPRERSGRRVVAGSSLAGDAQGAMEGWRALADGWPDFARTTLELPAHTSGDEIEVLRTWYGHALRFGSLDRLDELGAAVDEACEALAETPDPAVTLHRDLHDKQALWDGTQIHLLDLDTAARGEAALDLANLLVHVELRAMQGVLDRADDIAAILMGAVDKLEISAQRLAAYAQASRLRLAFLYSFRPASAPWLGAWTDQALTRK</sequence>
<evidence type="ECO:0000313" key="3">
    <source>
        <dbReference type="EMBL" id="AQP44064.1"/>
    </source>
</evidence>
<gene>
    <name evidence="3" type="ORF">RPIT_03900</name>
</gene>
<dbReference type="Gene3D" id="3.90.1200.10">
    <property type="match status" value="1"/>
</dbReference>
<dbReference type="InterPro" id="IPR002575">
    <property type="entry name" value="Aminoglycoside_PTrfase"/>
</dbReference>
<evidence type="ECO:0000313" key="4">
    <source>
        <dbReference type="Proteomes" id="UP000188324"/>
    </source>
</evidence>
<feature type="region of interest" description="Disordered" evidence="1">
    <location>
        <begin position="90"/>
        <end position="115"/>
    </location>
</feature>
<dbReference type="InterPro" id="IPR011009">
    <property type="entry name" value="Kinase-like_dom_sf"/>
</dbReference>
<accession>A0A1Q2CD81</accession>
<dbReference type="Proteomes" id="UP000188324">
    <property type="component" value="Chromosome"/>
</dbReference>
<keyword evidence="4" id="KW-1185">Reference proteome</keyword>
<dbReference type="Pfam" id="PF01636">
    <property type="entry name" value="APH"/>
    <property type="match status" value="1"/>
</dbReference>
<dbReference type="KEGG" id="tfl:RPIT_03900"/>
<dbReference type="AlphaFoldDB" id="A0A1Q2CD81"/>
<reference evidence="3 4" key="1">
    <citation type="journal article" date="2016" name="Int. J. Syst. Evol. Microbiol.">
        <title>Tessaracoccus flavus sp. nov., isolated from the drainage system of a lindane-producing factory.</title>
        <authorList>
            <person name="Kumari R."/>
            <person name="Singh P."/>
            <person name="Schumann P."/>
            <person name="Lal R."/>
        </authorList>
    </citation>
    <scope>NUCLEOTIDE SEQUENCE [LARGE SCALE GENOMIC DNA]</scope>
    <source>
        <strain evidence="3 4">RP1T</strain>
    </source>
</reference>
<organism evidence="3 4">
    <name type="scientific">Tessaracoccus flavus</name>
    <dbReference type="NCBI Taxonomy" id="1610493"/>
    <lineage>
        <taxon>Bacteria</taxon>
        <taxon>Bacillati</taxon>
        <taxon>Actinomycetota</taxon>
        <taxon>Actinomycetes</taxon>
        <taxon>Propionibacteriales</taxon>
        <taxon>Propionibacteriaceae</taxon>
        <taxon>Tessaracoccus</taxon>
    </lineage>
</organism>
<dbReference type="RefSeq" id="WP_077340825.1">
    <property type="nucleotide sequence ID" value="NZ_CP019605.1"/>
</dbReference>
<protein>
    <recommendedName>
        <fullName evidence="2">Aminoglycoside phosphotransferase domain-containing protein</fullName>
    </recommendedName>
</protein>
<dbReference type="STRING" id="1610493.RPIT_03900"/>
<feature type="domain" description="Aminoglycoside phosphotransferase" evidence="2">
    <location>
        <begin position="167"/>
        <end position="245"/>
    </location>
</feature>
<dbReference type="SUPFAM" id="SSF56112">
    <property type="entry name" value="Protein kinase-like (PK-like)"/>
    <property type="match status" value="1"/>
</dbReference>
<evidence type="ECO:0000256" key="1">
    <source>
        <dbReference type="SAM" id="MobiDB-lite"/>
    </source>
</evidence>
<name>A0A1Q2CD81_9ACTN</name>
<evidence type="ECO:0000259" key="2">
    <source>
        <dbReference type="Pfam" id="PF01636"/>
    </source>
</evidence>